<reference evidence="1 2" key="1">
    <citation type="submission" date="2018-12" db="EMBL/GenBank/DDBJ databases">
        <authorList>
            <person name="Sun L."/>
            <person name="Chen Z."/>
        </authorList>
    </citation>
    <scope>NUCLEOTIDE SEQUENCE [LARGE SCALE GENOMIC DNA]</scope>
    <source>
        <strain evidence="1 2">DSM 15890</strain>
    </source>
</reference>
<name>A0A3S1BSS8_9BACL</name>
<dbReference type="SUPFAM" id="SSF48371">
    <property type="entry name" value="ARM repeat"/>
    <property type="match status" value="1"/>
</dbReference>
<gene>
    <name evidence="1" type="ORF">EJP82_12005</name>
</gene>
<keyword evidence="2" id="KW-1185">Reference proteome</keyword>
<dbReference type="OrthoDB" id="8812152at2"/>
<dbReference type="Proteomes" id="UP000279446">
    <property type="component" value="Unassembled WGS sequence"/>
</dbReference>
<comment type="caution">
    <text evidence="1">The sequence shown here is derived from an EMBL/GenBank/DDBJ whole genome shotgun (WGS) entry which is preliminary data.</text>
</comment>
<dbReference type="Gene3D" id="1.25.10.10">
    <property type="entry name" value="Leucine-rich Repeat Variant"/>
    <property type="match status" value="1"/>
</dbReference>
<dbReference type="InterPro" id="IPR011989">
    <property type="entry name" value="ARM-like"/>
</dbReference>
<dbReference type="InterPro" id="IPR016024">
    <property type="entry name" value="ARM-type_fold"/>
</dbReference>
<evidence type="ECO:0000313" key="1">
    <source>
        <dbReference type="EMBL" id="RUT46565.1"/>
    </source>
</evidence>
<accession>A0A3S1BSS8</accession>
<organism evidence="1 2">
    <name type="scientific">Paenibacillus anaericanus</name>
    <dbReference type="NCBI Taxonomy" id="170367"/>
    <lineage>
        <taxon>Bacteria</taxon>
        <taxon>Bacillati</taxon>
        <taxon>Bacillota</taxon>
        <taxon>Bacilli</taxon>
        <taxon>Bacillales</taxon>
        <taxon>Paenibacillaceae</taxon>
        <taxon>Paenibacillus</taxon>
    </lineage>
</organism>
<evidence type="ECO:0008006" key="3">
    <source>
        <dbReference type="Google" id="ProtNLM"/>
    </source>
</evidence>
<evidence type="ECO:0000313" key="2">
    <source>
        <dbReference type="Proteomes" id="UP000279446"/>
    </source>
</evidence>
<sequence length="219" mass="26132">MDDYYKYIHDTSKSLETKIDEQADEFWQWSKNQKQIYEWEANYSEWGLINTLLSRLVHSTDFTQWNQRTLNNILFLVARDNECEMLVDTLSENPSCLIYLSREGLKYQDDSARWQFAHYLSKTEEHPEAEELILRYCSDHAEYVRRRALLALGFIKSTYAEEKAIEAWNSNMEYPKIAALETLYQVKSTQLEKYLQLGLNDSFEHVKRNSERLISQLEK</sequence>
<protein>
    <recommendedName>
        <fullName evidence="3">HEAT repeat domain-containing protein</fullName>
    </recommendedName>
</protein>
<proteinExistence type="predicted"/>
<dbReference type="EMBL" id="RZNY01000008">
    <property type="protein sequence ID" value="RUT46565.1"/>
    <property type="molecule type" value="Genomic_DNA"/>
</dbReference>
<dbReference type="RefSeq" id="WP_127192297.1">
    <property type="nucleotide sequence ID" value="NZ_RZNY01000008.1"/>
</dbReference>
<dbReference type="AlphaFoldDB" id="A0A3S1BSS8"/>